<accession>Q24HP5</accession>
<evidence type="ECO:0000313" key="3">
    <source>
        <dbReference type="Proteomes" id="UP000009168"/>
    </source>
</evidence>
<dbReference type="GeneID" id="7843694"/>
<feature type="region of interest" description="Disordered" evidence="1">
    <location>
        <begin position="385"/>
        <end position="418"/>
    </location>
</feature>
<dbReference type="EMBL" id="GG662241">
    <property type="protein sequence ID" value="EAS07266.4"/>
    <property type="molecule type" value="Genomic_DNA"/>
</dbReference>
<name>Q24HP5_TETTS</name>
<proteinExistence type="predicted"/>
<evidence type="ECO:0000256" key="1">
    <source>
        <dbReference type="SAM" id="MobiDB-lite"/>
    </source>
</evidence>
<dbReference type="HOGENOM" id="CLU_559607_0_0_1"/>
<evidence type="ECO:0000313" key="2">
    <source>
        <dbReference type="EMBL" id="EAS07266.4"/>
    </source>
</evidence>
<sequence length="627" mass="73453">MSNQQTIQNKQKESYNASVLNDKNQASKIQQQFRESFIRHSGWINVLDKYINYSTGHVSSEVPIDIYQFQQEIARKFNNFLISKEDVFTYFLSIKNQVIGLRDQDHIRQTLQDFVRELCNPAYYRECVDCQFFQQKCERMRKIIENNFEENLFKQLLDFLSEKRKQFTEQPSYLKSQILNEIVGQASSMRKKQEKKTSEQNGLKKFVKDCQMFVVIEDNEGNLIPASSQKKNKVVISNEKNKVSLVNELIQKLSQYEQLKLQEVPQPSKDGISNFQFELKGNDLSIKGEVKQQKQKAKESCCENVINFIIKSLQNNAESLSEKSSIVENESNYQDYLLFDAEDLNVAEINFDALNNEQMEEIDNTADDNLLFQSNDRLNNQNDQEEIDHAKKQQATSNQQQIEQKNQKSSNYVQNKENPNEYDKIVEKLYQTLDDLDALAKVELHPYKILKKLTEGKNKSESYKKLNGWLMEIIQSAVKLYDYEDFKQSPCVIVQENSKAFFLKTLIMKKKVKSQNLIGHTRCINEEHSFIFSALELIYKFAFKHQSHKGEITCLEQVIEGLILEAVYLSEEYERQKKESQTEKSLFTDKMYPNKNKQQINKSSNDSKSQFVNSKQSQLKEQFKLVL</sequence>
<keyword evidence="3" id="KW-1185">Reference proteome</keyword>
<reference evidence="3" key="1">
    <citation type="journal article" date="2006" name="PLoS Biol.">
        <title>Macronuclear genome sequence of the ciliate Tetrahymena thermophila, a model eukaryote.</title>
        <authorList>
            <person name="Eisen J.A."/>
            <person name="Coyne R.S."/>
            <person name="Wu M."/>
            <person name="Wu D."/>
            <person name="Thiagarajan M."/>
            <person name="Wortman J.R."/>
            <person name="Badger J.H."/>
            <person name="Ren Q."/>
            <person name="Amedeo P."/>
            <person name="Jones K.M."/>
            <person name="Tallon L.J."/>
            <person name="Delcher A.L."/>
            <person name="Salzberg S.L."/>
            <person name="Silva J.C."/>
            <person name="Haas B.J."/>
            <person name="Majoros W.H."/>
            <person name="Farzad M."/>
            <person name="Carlton J.M."/>
            <person name="Smith R.K. Jr."/>
            <person name="Garg J."/>
            <person name="Pearlman R.E."/>
            <person name="Karrer K.M."/>
            <person name="Sun L."/>
            <person name="Manning G."/>
            <person name="Elde N.C."/>
            <person name="Turkewitz A.P."/>
            <person name="Asai D.J."/>
            <person name="Wilkes D.E."/>
            <person name="Wang Y."/>
            <person name="Cai H."/>
            <person name="Collins K."/>
            <person name="Stewart B.A."/>
            <person name="Lee S.R."/>
            <person name="Wilamowska K."/>
            <person name="Weinberg Z."/>
            <person name="Ruzzo W.L."/>
            <person name="Wloga D."/>
            <person name="Gaertig J."/>
            <person name="Frankel J."/>
            <person name="Tsao C.-C."/>
            <person name="Gorovsky M.A."/>
            <person name="Keeling P.J."/>
            <person name="Waller R.F."/>
            <person name="Patron N.J."/>
            <person name="Cherry J.M."/>
            <person name="Stover N.A."/>
            <person name="Krieger C.J."/>
            <person name="del Toro C."/>
            <person name="Ryder H.F."/>
            <person name="Williamson S.C."/>
            <person name="Barbeau R.A."/>
            <person name="Hamilton E.P."/>
            <person name="Orias E."/>
        </authorList>
    </citation>
    <scope>NUCLEOTIDE SEQUENCE [LARGE SCALE GENOMIC DNA]</scope>
    <source>
        <strain evidence="3">SB210</strain>
    </source>
</reference>
<organism evidence="2 3">
    <name type="scientific">Tetrahymena thermophila (strain SB210)</name>
    <dbReference type="NCBI Taxonomy" id="312017"/>
    <lineage>
        <taxon>Eukaryota</taxon>
        <taxon>Sar</taxon>
        <taxon>Alveolata</taxon>
        <taxon>Ciliophora</taxon>
        <taxon>Intramacronucleata</taxon>
        <taxon>Oligohymenophorea</taxon>
        <taxon>Hymenostomatida</taxon>
        <taxon>Tetrahymenina</taxon>
        <taxon>Tetrahymenidae</taxon>
        <taxon>Tetrahymena</taxon>
    </lineage>
</organism>
<feature type="region of interest" description="Disordered" evidence="1">
    <location>
        <begin position="580"/>
        <end position="619"/>
    </location>
</feature>
<dbReference type="KEGG" id="tet:TTHERM_01055420"/>
<feature type="compositionally biased region" description="Polar residues" evidence="1">
    <location>
        <begin position="393"/>
        <end position="417"/>
    </location>
</feature>
<dbReference type="Proteomes" id="UP000009168">
    <property type="component" value="Unassembled WGS sequence"/>
</dbReference>
<protein>
    <submittedName>
        <fullName evidence="2">Uncharacterized protein</fullName>
    </submittedName>
</protein>
<gene>
    <name evidence="2" type="ORF">TTHERM_01055420</name>
</gene>
<dbReference type="AlphaFoldDB" id="Q24HP5"/>
<dbReference type="RefSeq" id="XP_001027508.4">
    <property type="nucleotide sequence ID" value="XM_001027508.4"/>
</dbReference>
<dbReference type="InParanoid" id="Q24HP5"/>
<feature type="compositionally biased region" description="Low complexity" evidence="1">
    <location>
        <begin position="594"/>
        <end position="610"/>
    </location>
</feature>